<dbReference type="NCBIfam" id="NF033635">
    <property type="entry name" value="SLATT_fungal"/>
    <property type="match status" value="2"/>
</dbReference>
<organism evidence="4 5">
    <name type="scientific">Rhizoctonia solani</name>
    <dbReference type="NCBI Taxonomy" id="456999"/>
    <lineage>
        <taxon>Eukaryota</taxon>
        <taxon>Fungi</taxon>
        <taxon>Dikarya</taxon>
        <taxon>Basidiomycota</taxon>
        <taxon>Agaricomycotina</taxon>
        <taxon>Agaricomycetes</taxon>
        <taxon>Cantharellales</taxon>
        <taxon>Ceratobasidiaceae</taxon>
        <taxon>Rhizoctonia</taxon>
    </lineage>
</organism>
<keyword evidence="2" id="KW-0472">Membrane</keyword>
<evidence type="ECO:0000313" key="4">
    <source>
        <dbReference type="EMBL" id="KAF8710828.1"/>
    </source>
</evidence>
<sequence length="465" mass="51736">MADLADDIHSVENGGPRPKSRASERTPLLAQAGPSQTPWRLHVNERSAQARLQPYIDRAIARQKYQYFLAKLIKWGVNQFHSSAPSYGGSFGNYSYSSGTKRKAGGPKTRLAIAGLGALGTLTASVLARAKLKGTNQPELAETHARELEKFIGQCQLFVGDVGSAVGPEIDAQVLEFVRQFDAIEDKAVEFLGLNDNNLEFPNVCARYGSKQNHLDQTVGGRKRSRTIYMGIGIFNAVLPEFRNTCVERATIYSFLRNERCSRYRTGYRTLMADLEDKTPLVIEKGYPGSQLKDEASERVAWSVIPGRTAEERLRPYIDRAKSNYKWHQLIEFKERPWLGLGTNILIILQVGVGAMVTVCTVQKQTEMSRMQIASLGAIGTFTASILARAKGTNQPERTDVHTRELEKFILECEMFVEDVGTTSGPEIDAQVARFVRQFDAIEDRAIDQGRRWEPATAITNVGTA</sequence>
<dbReference type="AlphaFoldDB" id="A0A8H7LXL9"/>
<feature type="region of interest" description="Disordered" evidence="1">
    <location>
        <begin position="1"/>
        <end position="36"/>
    </location>
</feature>
<evidence type="ECO:0000256" key="2">
    <source>
        <dbReference type="SAM" id="Phobius"/>
    </source>
</evidence>
<comment type="caution">
    <text evidence="4">The sequence shown here is derived from an EMBL/GenBank/DDBJ whole genome shotgun (WGS) entry which is preliminary data.</text>
</comment>
<keyword evidence="2" id="KW-0812">Transmembrane</keyword>
<evidence type="ECO:0000313" key="5">
    <source>
        <dbReference type="Proteomes" id="UP000602905"/>
    </source>
</evidence>
<evidence type="ECO:0000259" key="3">
    <source>
        <dbReference type="Pfam" id="PF18142"/>
    </source>
</evidence>
<accession>A0A8H7LXL9</accession>
<feature type="compositionally biased region" description="Basic and acidic residues" evidence="1">
    <location>
        <begin position="1"/>
        <end position="10"/>
    </location>
</feature>
<feature type="non-terminal residue" evidence="4">
    <location>
        <position position="465"/>
    </location>
</feature>
<feature type="transmembrane region" description="Helical" evidence="2">
    <location>
        <begin position="338"/>
        <end position="362"/>
    </location>
</feature>
<dbReference type="Proteomes" id="UP000602905">
    <property type="component" value="Unassembled WGS sequence"/>
</dbReference>
<dbReference type="OrthoDB" id="3245801at2759"/>
<reference evidence="4" key="1">
    <citation type="submission" date="2020-09" db="EMBL/GenBank/DDBJ databases">
        <title>Comparative genome analyses of four rice-infecting Rhizoctonia solani isolates reveal extensive enrichment of homogalacturonan modification genes.</title>
        <authorList>
            <person name="Lee D.-Y."/>
            <person name="Jeon J."/>
            <person name="Kim K.-T."/>
            <person name="Cheong K."/>
            <person name="Song H."/>
            <person name="Choi G."/>
            <person name="Ko J."/>
            <person name="Opiyo S.O."/>
            <person name="Zuo S."/>
            <person name="Madhav S."/>
            <person name="Lee Y.-H."/>
            <person name="Wang G.-L."/>
        </authorList>
    </citation>
    <scope>NUCLEOTIDE SEQUENCE</scope>
    <source>
        <strain evidence="4">AG1-IA WGL</strain>
    </source>
</reference>
<gene>
    <name evidence="4" type="ORF">RHS03_02274</name>
</gene>
<feature type="domain" description="SMODS and SLOG-associating 2TM effector" evidence="3">
    <location>
        <begin position="339"/>
        <end position="443"/>
    </location>
</feature>
<name>A0A8H7LXL9_9AGAM</name>
<evidence type="ECO:0000256" key="1">
    <source>
        <dbReference type="SAM" id="MobiDB-lite"/>
    </source>
</evidence>
<proteinExistence type="predicted"/>
<dbReference type="InterPro" id="IPR041622">
    <property type="entry name" value="SLATT_fungi"/>
</dbReference>
<keyword evidence="2" id="KW-1133">Transmembrane helix</keyword>
<protein>
    <recommendedName>
        <fullName evidence="3">SMODS and SLOG-associating 2TM effector domain-containing protein</fullName>
    </recommendedName>
</protein>
<dbReference type="Pfam" id="PF18142">
    <property type="entry name" value="SLATT_fungal"/>
    <property type="match status" value="2"/>
</dbReference>
<feature type="domain" description="SMODS and SLOG-associating 2TM effector" evidence="3">
    <location>
        <begin position="110"/>
        <end position="185"/>
    </location>
</feature>
<dbReference type="EMBL" id="JACYCD010000047">
    <property type="protein sequence ID" value="KAF8710828.1"/>
    <property type="molecule type" value="Genomic_DNA"/>
</dbReference>